<comment type="similarity">
    <text evidence="9">Belongs to the binding-protein-dependent transport system permease family.</text>
</comment>
<evidence type="ECO:0000256" key="4">
    <source>
        <dbReference type="ARBA" id="ARBA00022519"/>
    </source>
</evidence>
<dbReference type="GO" id="GO:0015112">
    <property type="term" value="F:nitrate transmembrane transporter activity"/>
    <property type="evidence" value="ECO:0007669"/>
    <property type="project" value="InterPro"/>
</dbReference>
<evidence type="ECO:0000256" key="7">
    <source>
        <dbReference type="ARBA" id="ARBA00023065"/>
    </source>
</evidence>
<evidence type="ECO:0000256" key="5">
    <source>
        <dbReference type="ARBA" id="ARBA00022692"/>
    </source>
</evidence>
<keyword evidence="8 9" id="KW-0472">Membrane</keyword>
<evidence type="ECO:0000256" key="2">
    <source>
        <dbReference type="ARBA" id="ARBA00022448"/>
    </source>
</evidence>
<sequence length="319" mass="33140">MSVTGHVTKVENTAVAMPPQPAPESPVAPESEAAVESAAAPEPGAAAAPSPDAARPTWLAPVQRTAAAVGWGLLGGLLFVGLWAVVAYRSGDLPSPSSAFSTLIDLLADPFRDGGETDKGIGLQLAISLGRVFSGFALAALVGVPLGLLIGGSRRAWQAVNPVVQILRPVSPLAWFPLGLVVFKDAPNAAVFVIFVTALWPTVLNTAAGAASVPEDQHNVARVFRFSRFSYVRNIVIPHALPSVVTGLRLSMGIAWMVIVAVEMLSGGTGIGFFVWDSYNASNLSAVISAILLIGCIGVVLDCLFLWLSRLVGAKESGQ</sequence>
<evidence type="ECO:0000256" key="8">
    <source>
        <dbReference type="ARBA" id="ARBA00023136"/>
    </source>
</evidence>
<dbReference type="Gene3D" id="1.10.3720.10">
    <property type="entry name" value="MetI-like"/>
    <property type="match status" value="1"/>
</dbReference>
<dbReference type="InterPro" id="IPR000515">
    <property type="entry name" value="MetI-like"/>
</dbReference>
<gene>
    <name evidence="12" type="primary">ntrB</name>
    <name evidence="12" type="ORF">I7412_14135</name>
</gene>
<evidence type="ECO:0000256" key="9">
    <source>
        <dbReference type="RuleBase" id="RU363032"/>
    </source>
</evidence>
<comment type="subcellular location">
    <subcellularLocation>
        <location evidence="1">Cell inner membrane</location>
        <topology evidence="1">Multi-pass membrane protein</topology>
    </subcellularLocation>
    <subcellularLocation>
        <location evidence="9">Cell membrane</location>
        <topology evidence="9">Multi-pass membrane protein</topology>
    </subcellularLocation>
</comment>
<evidence type="ECO:0000313" key="13">
    <source>
        <dbReference type="Proteomes" id="UP000604475"/>
    </source>
</evidence>
<dbReference type="GO" id="GO:0006811">
    <property type="term" value="P:monoatomic ion transport"/>
    <property type="evidence" value="ECO:0007669"/>
    <property type="project" value="UniProtKB-KW"/>
</dbReference>
<evidence type="ECO:0000256" key="1">
    <source>
        <dbReference type="ARBA" id="ARBA00004429"/>
    </source>
</evidence>
<dbReference type="EMBL" id="JAEACQ010000180">
    <property type="protein sequence ID" value="MBL7628268.1"/>
    <property type="molecule type" value="Genomic_DNA"/>
</dbReference>
<dbReference type="FunFam" id="1.10.3720.10:FF:000003">
    <property type="entry name" value="Aliphatic sulfonate ABC transporter permease"/>
    <property type="match status" value="1"/>
</dbReference>
<evidence type="ECO:0000259" key="11">
    <source>
        <dbReference type="PROSITE" id="PS50928"/>
    </source>
</evidence>
<keyword evidence="4" id="KW-0997">Cell inner membrane</keyword>
<organism evidence="12 13">
    <name type="scientific">Frankia nepalensis</name>
    <dbReference type="NCBI Taxonomy" id="1836974"/>
    <lineage>
        <taxon>Bacteria</taxon>
        <taxon>Bacillati</taxon>
        <taxon>Actinomycetota</taxon>
        <taxon>Actinomycetes</taxon>
        <taxon>Frankiales</taxon>
        <taxon>Frankiaceae</taxon>
        <taxon>Frankia</taxon>
    </lineage>
</organism>
<name>A0A937RKU5_9ACTN</name>
<feature type="transmembrane region" description="Helical" evidence="9">
    <location>
        <begin position="132"/>
        <end position="151"/>
    </location>
</feature>
<reference evidence="12" key="1">
    <citation type="submission" date="2020-12" db="EMBL/GenBank/DDBJ databases">
        <title>Genomic characterization of non-nitrogen-fixing Frankia strains.</title>
        <authorList>
            <person name="Carlos-Shanley C."/>
            <person name="Guerra T."/>
            <person name="Hahn D."/>
        </authorList>
    </citation>
    <scope>NUCLEOTIDE SEQUENCE</scope>
    <source>
        <strain evidence="12">CN6</strain>
    </source>
</reference>
<dbReference type="PROSITE" id="PS50928">
    <property type="entry name" value="ABC_TM1"/>
    <property type="match status" value="1"/>
</dbReference>
<dbReference type="SUPFAM" id="SSF161098">
    <property type="entry name" value="MetI-like"/>
    <property type="match status" value="1"/>
</dbReference>
<feature type="transmembrane region" description="Helical" evidence="9">
    <location>
        <begin position="287"/>
        <end position="308"/>
    </location>
</feature>
<dbReference type="InterPro" id="IPR005889">
    <property type="entry name" value="NtrB"/>
</dbReference>
<comment type="caution">
    <text evidence="12">The sequence shown here is derived from an EMBL/GenBank/DDBJ whole genome shotgun (WGS) entry which is preliminary data.</text>
</comment>
<proteinExistence type="inferred from homology"/>
<feature type="compositionally biased region" description="Low complexity" evidence="10">
    <location>
        <begin position="27"/>
        <end position="54"/>
    </location>
</feature>
<dbReference type="RefSeq" id="WP_203004714.1">
    <property type="nucleotide sequence ID" value="NZ_JADWYU010000252.1"/>
</dbReference>
<dbReference type="CDD" id="cd06261">
    <property type="entry name" value="TM_PBP2"/>
    <property type="match status" value="1"/>
</dbReference>
<feature type="transmembrane region" description="Helical" evidence="9">
    <location>
        <begin position="65"/>
        <end position="88"/>
    </location>
</feature>
<keyword evidence="5 9" id="KW-0812">Transmembrane</keyword>
<feature type="transmembrane region" description="Helical" evidence="9">
    <location>
        <begin position="254"/>
        <end position="275"/>
    </location>
</feature>
<dbReference type="AlphaFoldDB" id="A0A937RKU5"/>
<feature type="domain" description="ABC transmembrane type-1" evidence="11">
    <location>
        <begin position="125"/>
        <end position="305"/>
    </location>
</feature>
<keyword evidence="3" id="KW-1003">Cell membrane</keyword>
<dbReference type="NCBIfam" id="TIGR01183">
    <property type="entry name" value="ntrB"/>
    <property type="match status" value="1"/>
</dbReference>
<keyword evidence="7" id="KW-0406">Ion transport</keyword>
<evidence type="ECO:0000256" key="10">
    <source>
        <dbReference type="SAM" id="MobiDB-lite"/>
    </source>
</evidence>
<dbReference type="InterPro" id="IPR035906">
    <property type="entry name" value="MetI-like_sf"/>
</dbReference>
<evidence type="ECO:0000313" key="12">
    <source>
        <dbReference type="EMBL" id="MBL7628268.1"/>
    </source>
</evidence>
<accession>A0A937RKU5</accession>
<dbReference type="GO" id="GO:0005886">
    <property type="term" value="C:plasma membrane"/>
    <property type="evidence" value="ECO:0007669"/>
    <property type="project" value="UniProtKB-SubCell"/>
</dbReference>
<protein>
    <submittedName>
        <fullName evidence="12">Nitrate ABC transporter permease</fullName>
    </submittedName>
</protein>
<dbReference type="GO" id="GO:0042918">
    <property type="term" value="P:alkanesulfonate transmembrane transport"/>
    <property type="evidence" value="ECO:0007669"/>
    <property type="project" value="UniProtKB-ARBA"/>
</dbReference>
<evidence type="ECO:0000256" key="3">
    <source>
        <dbReference type="ARBA" id="ARBA00022475"/>
    </source>
</evidence>
<dbReference type="PANTHER" id="PTHR30151">
    <property type="entry name" value="ALKANE SULFONATE ABC TRANSPORTER-RELATED, MEMBRANE SUBUNIT"/>
    <property type="match status" value="1"/>
</dbReference>
<keyword evidence="6 9" id="KW-1133">Transmembrane helix</keyword>
<keyword evidence="2 9" id="KW-0813">Transport</keyword>
<keyword evidence="13" id="KW-1185">Reference proteome</keyword>
<dbReference type="Proteomes" id="UP000604475">
    <property type="component" value="Unassembled WGS sequence"/>
</dbReference>
<evidence type="ECO:0000256" key="6">
    <source>
        <dbReference type="ARBA" id="ARBA00022989"/>
    </source>
</evidence>
<dbReference type="Pfam" id="PF00528">
    <property type="entry name" value="BPD_transp_1"/>
    <property type="match status" value="1"/>
</dbReference>
<dbReference type="PANTHER" id="PTHR30151:SF7">
    <property type="entry name" value="NITRATE IMPORT PERMEASE PROTEIN NRTB"/>
    <property type="match status" value="1"/>
</dbReference>
<feature type="region of interest" description="Disordered" evidence="10">
    <location>
        <begin position="1"/>
        <end position="54"/>
    </location>
</feature>